<dbReference type="PANTHER" id="PTHR33048:SF123">
    <property type="entry name" value="INTEGRAL MEMBRANE PROTEIN"/>
    <property type="match status" value="1"/>
</dbReference>
<comment type="subcellular location">
    <subcellularLocation>
        <location evidence="1">Membrane</location>
        <topology evidence="1">Multi-pass membrane protein</topology>
    </subcellularLocation>
</comment>
<sequence length="572" mass="62985">MSSNSTGPLAYRWNEDRATDGVPITITCASIALFLVALRIYTRASFLKKVFLDDYVIVGAMAFSILEAVCIVKSFSYGAGRHFETVSAEKFANIRKVCIFEVQLHAMPATQQLIADSPPQIAPLVHIGYNAAHFLLKLSIIFQYMRISVMAFEKRLCYALTSILACGFIAFFITTLLLCMPLYAVWTPNVPGAVCLNTAVSMTANQIYLIVMDFAILIIPFFIIRHLTIPWPQRILLGLVLALGAIVPSALYAITEINVGIACSCIITFRPLFGRWQWFSRGEPKSLQVISPAQKPPRPRDPFSLSTDSTQILNDMELGGVHTTSYGGGSTRTGSRTKEDGEPVLPATSRPAVMCWICSAATTLSLPLCLRWIYHLSRTGVRSTLIVRSSTCAPNLGVQKQLNIYAFFFHSCWFRSVHGHPGGAGRRRSTGSVIPSADELWNRTVPLSRGTWFAWPTNNSGIYCMLPFIPRNTRKHRPHIASDIRAAGTPPGGPSKSKELYHDSMEVVLLIRPLLAASLPFTATRQHKGTEKFSQPGPRSGPSAPRPRFAACGGLGWTFTHSASGASLFWRP</sequence>
<organism evidence="10 11">
    <name type="scientific">Magnaporthiopsis poae (strain ATCC 64411 / 73-15)</name>
    <name type="common">Kentucky bluegrass fungus</name>
    <name type="synonym">Magnaporthe poae</name>
    <dbReference type="NCBI Taxonomy" id="644358"/>
    <lineage>
        <taxon>Eukaryota</taxon>
        <taxon>Fungi</taxon>
        <taxon>Dikarya</taxon>
        <taxon>Ascomycota</taxon>
        <taxon>Pezizomycotina</taxon>
        <taxon>Sordariomycetes</taxon>
        <taxon>Sordariomycetidae</taxon>
        <taxon>Magnaporthales</taxon>
        <taxon>Magnaporthaceae</taxon>
        <taxon>Magnaporthiopsis</taxon>
    </lineage>
</organism>
<accession>A0A0C4E0R1</accession>
<dbReference type="Pfam" id="PF20684">
    <property type="entry name" value="Fung_rhodopsin"/>
    <property type="match status" value="1"/>
</dbReference>
<dbReference type="VEuPathDB" id="FungiDB:MAPG_05943"/>
<evidence type="ECO:0000256" key="2">
    <source>
        <dbReference type="ARBA" id="ARBA00022692"/>
    </source>
</evidence>
<feature type="domain" description="Rhodopsin" evidence="8">
    <location>
        <begin position="38"/>
        <end position="247"/>
    </location>
</feature>
<comment type="similarity">
    <text evidence="5">Belongs to the SAT4 family.</text>
</comment>
<evidence type="ECO:0000256" key="3">
    <source>
        <dbReference type="ARBA" id="ARBA00022989"/>
    </source>
</evidence>
<feature type="region of interest" description="Disordered" evidence="6">
    <location>
        <begin position="525"/>
        <end position="547"/>
    </location>
</feature>
<dbReference type="InterPro" id="IPR049326">
    <property type="entry name" value="Rhodopsin_dom_fungi"/>
</dbReference>
<name>A0A0C4E0R1_MAGP6</name>
<keyword evidence="11" id="KW-1185">Reference proteome</keyword>
<gene>
    <name evidence="9" type="ORF">MAPG_05943</name>
</gene>
<reference evidence="10" key="5">
    <citation type="submission" date="2015-06" db="UniProtKB">
        <authorList>
            <consortium name="EnsemblFungi"/>
        </authorList>
    </citation>
    <scope>IDENTIFICATION</scope>
    <source>
        <strain evidence="10">ATCC 64411</strain>
    </source>
</reference>
<evidence type="ECO:0000259" key="8">
    <source>
        <dbReference type="Pfam" id="PF20684"/>
    </source>
</evidence>
<feature type="transmembrane region" description="Helical" evidence="7">
    <location>
        <begin position="206"/>
        <end position="224"/>
    </location>
</feature>
<feature type="transmembrane region" description="Helical" evidence="7">
    <location>
        <begin position="54"/>
        <end position="75"/>
    </location>
</feature>
<evidence type="ECO:0000256" key="5">
    <source>
        <dbReference type="ARBA" id="ARBA00038359"/>
    </source>
</evidence>
<keyword evidence="3 7" id="KW-1133">Transmembrane helix</keyword>
<evidence type="ECO:0000256" key="1">
    <source>
        <dbReference type="ARBA" id="ARBA00004141"/>
    </source>
</evidence>
<evidence type="ECO:0000256" key="6">
    <source>
        <dbReference type="SAM" id="MobiDB-lite"/>
    </source>
</evidence>
<evidence type="ECO:0000313" key="9">
    <source>
        <dbReference type="EMBL" id="KLU86936.1"/>
    </source>
</evidence>
<evidence type="ECO:0000313" key="10">
    <source>
        <dbReference type="EnsemblFungi" id="MAPG_05943T0"/>
    </source>
</evidence>
<dbReference type="EMBL" id="GL876970">
    <property type="protein sequence ID" value="KLU86936.1"/>
    <property type="molecule type" value="Genomic_DNA"/>
</dbReference>
<dbReference type="EMBL" id="ADBL01001420">
    <property type="status" value="NOT_ANNOTATED_CDS"/>
    <property type="molecule type" value="Genomic_DNA"/>
</dbReference>
<dbReference type="Proteomes" id="UP000011715">
    <property type="component" value="Unassembled WGS sequence"/>
</dbReference>
<dbReference type="AlphaFoldDB" id="A0A0C4E0R1"/>
<reference evidence="10" key="4">
    <citation type="journal article" date="2015" name="G3 (Bethesda)">
        <title>Genome sequences of three phytopathogenic species of the Magnaporthaceae family of fungi.</title>
        <authorList>
            <person name="Okagaki L.H."/>
            <person name="Nunes C.C."/>
            <person name="Sailsbery J."/>
            <person name="Clay B."/>
            <person name="Brown D."/>
            <person name="John T."/>
            <person name="Oh Y."/>
            <person name="Young N."/>
            <person name="Fitzgerald M."/>
            <person name="Haas B.J."/>
            <person name="Zeng Q."/>
            <person name="Young S."/>
            <person name="Adiconis X."/>
            <person name="Fan L."/>
            <person name="Levin J.Z."/>
            <person name="Mitchell T.K."/>
            <person name="Okubara P.A."/>
            <person name="Farman M.L."/>
            <person name="Kohn L.M."/>
            <person name="Birren B."/>
            <person name="Ma L.-J."/>
            <person name="Dean R.A."/>
        </authorList>
    </citation>
    <scope>NUCLEOTIDE SEQUENCE</scope>
    <source>
        <strain evidence="10">ATCC 64411 / 73-15</strain>
    </source>
</reference>
<dbReference type="PANTHER" id="PTHR33048">
    <property type="entry name" value="PTH11-LIKE INTEGRAL MEMBRANE PROTEIN (AFU_ORTHOLOGUE AFUA_5G11245)"/>
    <property type="match status" value="1"/>
</dbReference>
<dbReference type="OrthoDB" id="3934549at2759"/>
<feature type="transmembrane region" description="Helical" evidence="7">
    <location>
        <begin position="236"/>
        <end position="255"/>
    </location>
</feature>
<feature type="transmembrane region" description="Helical" evidence="7">
    <location>
        <begin position="157"/>
        <end position="186"/>
    </location>
</feature>
<feature type="compositionally biased region" description="Low complexity" evidence="6">
    <location>
        <begin position="536"/>
        <end position="547"/>
    </location>
</feature>
<reference evidence="9" key="3">
    <citation type="submission" date="2011-03" db="EMBL/GenBank/DDBJ databases">
        <title>Annotation of Magnaporthe poae ATCC 64411.</title>
        <authorList>
            <person name="Ma L.-J."/>
            <person name="Dead R."/>
            <person name="Young S.K."/>
            <person name="Zeng Q."/>
            <person name="Gargeya S."/>
            <person name="Fitzgerald M."/>
            <person name="Haas B."/>
            <person name="Abouelleil A."/>
            <person name="Alvarado L."/>
            <person name="Arachchi H.M."/>
            <person name="Berlin A."/>
            <person name="Brown A."/>
            <person name="Chapman S.B."/>
            <person name="Chen Z."/>
            <person name="Dunbar C."/>
            <person name="Freedman E."/>
            <person name="Gearin G."/>
            <person name="Gellesch M."/>
            <person name="Goldberg J."/>
            <person name="Griggs A."/>
            <person name="Gujja S."/>
            <person name="Heiman D."/>
            <person name="Howarth C."/>
            <person name="Larson L."/>
            <person name="Lui A."/>
            <person name="MacDonald P.J.P."/>
            <person name="Mehta T."/>
            <person name="Montmayeur A."/>
            <person name="Murphy C."/>
            <person name="Neiman D."/>
            <person name="Pearson M."/>
            <person name="Priest M."/>
            <person name="Roberts A."/>
            <person name="Saif S."/>
            <person name="Shea T."/>
            <person name="Shenoy N."/>
            <person name="Sisk P."/>
            <person name="Stolte C."/>
            <person name="Sykes S."/>
            <person name="Yandava C."/>
            <person name="Wortman J."/>
            <person name="Nusbaum C."/>
            <person name="Birren B."/>
        </authorList>
    </citation>
    <scope>NUCLEOTIDE SEQUENCE</scope>
    <source>
        <strain evidence="9">ATCC 64411</strain>
    </source>
</reference>
<reference evidence="11" key="2">
    <citation type="submission" date="2010-05" db="EMBL/GenBank/DDBJ databases">
        <title>The genome sequence of Magnaporthe poae strain ATCC 64411.</title>
        <authorList>
            <person name="Ma L.-J."/>
            <person name="Dead R."/>
            <person name="Young S."/>
            <person name="Zeng Q."/>
            <person name="Koehrsen M."/>
            <person name="Alvarado L."/>
            <person name="Berlin A."/>
            <person name="Chapman S.B."/>
            <person name="Chen Z."/>
            <person name="Freedman E."/>
            <person name="Gellesch M."/>
            <person name="Goldberg J."/>
            <person name="Griggs A."/>
            <person name="Gujja S."/>
            <person name="Heilman E.R."/>
            <person name="Heiman D."/>
            <person name="Hepburn T."/>
            <person name="Howarth C."/>
            <person name="Jen D."/>
            <person name="Larson L."/>
            <person name="Mehta T."/>
            <person name="Neiman D."/>
            <person name="Pearson M."/>
            <person name="Roberts A."/>
            <person name="Saif S."/>
            <person name="Shea T."/>
            <person name="Shenoy N."/>
            <person name="Sisk P."/>
            <person name="Stolte C."/>
            <person name="Sykes S."/>
            <person name="Walk T."/>
            <person name="White J."/>
            <person name="Yandava C."/>
            <person name="Haas B."/>
            <person name="Nusbaum C."/>
            <person name="Birren B."/>
        </authorList>
    </citation>
    <scope>NUCLEOTIDE SEQUENCE [LARGE SCALE GENOMIC DNA]</scope>
    <source>
        <strain evidence="11">ATCC 64411 / 73-15</strain>
    </source>
</reference>
<feature type="transmembrane region" description="Helical" evidence="7">
    <location>
        <begin position="22"/>
        <end position="42"/>
    </location>
</feature>
<protein>
    <recommendedName>
        <fullName evidence="8">Rhodopsin domain-containing protein</fullName>
    </recommendedName>
</protein>
<evidence type="ECO:0000256" key="7">
    <source>
        <dbReference type="SAM" id="Phobius"/>
    </source>
</evidence>
<dbReference type="InterPro" id="IPR052337">
    <property type="entry name" value="SAT4-like"/>
</dbReference>
<proteinExistence type="inferred from homology"/>
<keyword evidence="2 7" id="KW-0812">Transmembrane</keyword>
<evidence type="ECO:0000313" key="11">
    <source>
        <dbReference type="Proteomes" id="UP000011715"/>
    </source>
</evidence>
<dbReference type="GO" id="GO:0016020">
    <property type="term" value="C:membrane"/>
    <property type="evidence" value="ECO:0007669"/>
    <property type="project" value="UniProtKB-SubCell"/>
</dbReference>
<feature type="region of interest" description="Disordered" evidence="6">
    <location>
        <begin position="324"/>
        <end position="344"/>
    </location>
</feature>
<dbReference type="EnsemblFungi" id="MAPG_05943T0">
    <property type="protein sequence ID" value="MAPG_05943T0"/>
    <property type="gene ID" value="MAPG_05943"/>
</dbReference>
<evidence type="ECO:0000256" key="4">
    <source>
        <dbReference type="ARBA" id="ARBA00023136"/>
    </source>
</evidence>
<dbReference type="eggNOG" id="ENOG502S025">
    <property type="taxonomic scope" value="Eukaryota"/>
</dbReference>
<reference evidence="9" key="1">
    <citation type="submission" date="2010-05" db="EMBL/GenBank/DDBJ databases">
        <title>The Genome Sequence of Magnaporthe poae strain ATCC 64411.</title>
        <authorList>
            <consortium name="The Broad Institute Genome Sequencing Platform"/>
            <consortium name="Broad Institute Genome Sequencing Center for Infectious Disease"/>
            <person name="Ma L.-J."/>
            <person name="Dead R."/>
            <person name="Young S."/>
            <person name="Zeng Q."/>
            <person name="Koehrsen M."/>
            <person name="Alvarado L."/>
            <person name="Berlin A."/>
            <person name="Chapman S.B."/>
            <person name="Chen Z."/>
            <person name="Freedman E."/>
            <person name="Gellesch M."/>
            <person name="Goldberg J."/>
            <person name="Griggs A."/>
            <person name="Gujja S."/>
            <person name="Heilman E.R."/>
            <person name="Heiman D."/>
            <person name="Hepburn T."/>
            <person name="Howarth C."/>
            <person name="Jen D."/>
            <person name="Larson L."/>
            <person name="Mehta T."/>
            <person name="Neiman D."/>
            <person name="Pearson M."/>
            <person name="Roberts A."/>
            <person name="Saif S."/>
            <person name="Shea T."/>
            <person name="Shenoy N."/>
            <person name="Sisk P."/>
            <person name="Stolte C."/>
            <person name="Sykes S."/>
            <person name="Walk T."/>
            <person name="White J."/>
            <person name="Yandava C."/>
            <person name="Haas B."/>
            <person name="Nusbaum C."/>
            <person name="Birren B."/>
        </authorList>
    </citation>
    <scope>NUCLEOTIDE SEQUENCE</scope>
    <source>
        <strain evidence="9">ATCC 64411</strain>
    </source>
</reference>
<keyword evidence="4 7" id="KW-0472">Membrane</keyword>